<accession>A0A1H3LGA5</accession>
<name>A0A1H3LGA5_9ACTN</name>
<evidence type="ECO:0000313" key="1">
    <source>
        <dbReference type="EMBL" id="SDY63179.1"/>
    </source>
</evidence>
<evidence type="ECO:0008006" key="3">
    <source>
        <dbReference type="Google" id="ProtNLM"/>
    </source>
</evidence>
<organism evidence="1 2">
    <name type="scientific">Asanoa ishikariensis</name>
    <dbReference type="NCBI Taxonomy" id="137265"/>
    <lineage>
        <taxon>Bacteria</taxon>
        <taxon>Bacillati</taxon>
        <taxon>Actinomycetota</taxon>
        <taxon>Actinomycetes</taxon>
        <taxon>Micromonosporales</taxon>
        <taxon>Micromonosporaceae</taxon>
        <taxon>Asanoa</taxon>
    </lineage>
</organism>
<dbReference type="PROSITE" id="PS51257">
    <property type="entry name" value="PROKAR_LIPOPROTEIN"/>
    <property type="match status" value="1"/>
</dbReference>
<protein>
    <recommendedName>
        <fullName evidence="3">Lipoprotein</fullName>
    </recommendedName>
</protein>
<dbReference type="EMBL" id="FNQB01000001">
    <property type="protein sequence ID" value="SDY63179.1"/>
    <property type="molecule type" value="Genomic_DNA"/>
</dbReference>
<evidence type="ECO:0000313" key="2">
    <source>
        <dbReference type="Proteomes" id="UP000199632"/>
    </source>
</evidence>
<gene>
    <name evidence="1" type="ORF">SAMN05421684_0724</name>
</gene>
<dbReference type="STRING" id="137265.SAMN05421684_0724"/>
<dbReference type="AlphaFoldDB" id="A0A1H3LGA5"/>
<keyword evidence="2" id="KW-1185">Reference proteome</keyword>
<sequence length="177" mass="18628">MLLDMRTPRAVLSAVLVVLALAGCGGDRSAPRIWAADVCEALSPWRDEIDSLSSGTQQQMTAKTTPAQAKENLVRLLGGAEQASETARQLVEQAGVPDVDEGSAIVDGFVGSLAGVRDAYGKAKKSIEGLDADQAFYDGVGAAVETLNKEYDASALDTSKLNSPELARAFDEVPECR</sequence>
<reference evidence="2" key="1">
    <citation type="submission" date="2016-10" db="EMBL/GenBank/DDBJ databases">
        <authorList>
            <person name="Varghese N."/>
            <person name="Submissions S."/>
        </authorList>
    </citation>
    <scope>NUCLEOTIDE SEQUENCE [LARGE SCALE GENOMIC DNA]</scope>
    <source>
        <strain evidence="2">DSM 44718</strain>
    </source>
</reference>
<dbReference type="Proteomes" id="UP000199632">
    <property type="component" value="Unassembled WGS sequence"/>
</dbReference>
<proteinExistence type="predicted"/>